<dbReference type="EMBL" id="CAJPVJ010000882">
    <property type="protein sequence ID" value="CAG2163610.1"/>
    <property type="molecule type" value="Genomic_DNA"/>
</dbReference>
<dbReference type="EMBL" id="OC915707">
    <property type="protein sequence ID" value="CAD7641605.1"/>
    <property type="molecule type" value="Genomic_DNA"/>
</dbReference>
<comment type="domain">
    <text evidence="10">The long N-terminal helix forms part of the 'assembly lobe' of the SAGA deubiquitination module.</text>
</comment>
<dbReference type="Proteomes" id="UP000728032">
    <property type="component" value="Unassembled WGS sequence"/>
</dbReference>
<reference evidence="13" key="1">
    <citation type="submission" date="2020-11" db="EMBL/GenBank/DDBJ databases">
        <authorList>
            <person name="Tran Van P."/>
        </authorList>
    </citation>
    <scope>NUCLEOTIDE SEQUENCE</scope>
</reference>
<evidence type="ECO:0000256" key="3">
    <source>
        <dbReference type="ARBA" id="ARBA00022771"/>
    </source>
</evidence>
<protein>
    <recommendedName>
        <fullName evidence="10">SAGA-associated factor 11 homolog</fullName>
    </recommendedName>
</protein>
<dbReference type="InterPro" id="IPR051078">
    <property type="entry name" value="SGF11"/>
</dbReference>
<keyword evidence="7 10" id="KW-0010">Activator</keyword>
<comment type="similarity">
    <text evidence="10 11">Belongs to the SGF11 family.</text>
</comment>
<comment type="function">
    <text evidence="10 11">Component of the transcription regulatory histone acetylation (HAT) complex SAGA, a multiprotein complex that activates transcription by remodeling chromatin and mediating histone acetylation and deubiquitination. Within the SAGA complex, participates in a subcomplex that specifically deubiquitinates histone H2B. The SAGA complex is recruited to specific gene promoters by activators, where it is required for transcription.</text>
</comment>
<evidence type="ECO:0000256" key="12">
    <source>
        <dbReference type="SAM" id="MobiDB-lite"/>
    </source>
</evidence>
<keyword evidence="8 10" id="KW-0804">Transcription</keyword>
<dbReference type="HAMAP" id="MF_03047">
    <property type="entry name" value="Sgf11"/>
    <property type="match status" value="1"/>
</dbReference>
<sequence length="198" mass="22070">MQNSILLKQYIKNDNNLNSVSSDVLDEMVEEVLIGVYFEVHRAAKHTKCLFVDESPTEELKQQIRVGLSMAAIIDAKGLDIFGEVPIKKQMECVCPNCHRNLAASRFAPHLEKCMGMGRNSSRIASKRIATTSIKNNDSDDEYDNNADTDWSVYCGEQKKTRRRRLKNPNNGTTIGNGAGVHKKVNNSKANKSGLNAK</sequence>
<keyword evidence="3 10" id="KW-0863">Zinc-finger</keyword>
<dbReference type="Pfam" id="PF08209">
    <property type="entry name" value="Sgf11"/>
    <property type="match status" value="1"/>
</dbReference>
<evidence type="ECO:0000256" key="2">
    <source>
        <dbReference type="ARBA" id="ARBA00022723"/>
    </source>
</evidence>
<evidence type="ECO:0000256" key="11">
    <source>
        <dbReference type="RuleBase" id="RU261113"/>
    </source>
</evidence>
<evidence type="ECO:0000256" key="10">
    <source>
        <dbReference type="HAMAP-Rule" id="MF_03047"/>
    </source>
</evidence>
<dbReference type="OrthoDB" id="21557at2759"/>
<accession>A0A7R9LH30</accession>
<feature type="compositionally biased region" description="Polar residues" evidence="12">
    <location>
        <begin position="187"/>
        <end position="198"/>
    </location>
</feature>
<evidence type="ECO:0000313" key="14">
    <source>
        <dbReference type="Proteomes" id="UP000728032"/>
    </source>
</evidence>
<dbReference type="Gene3D" id="3.30.160.60">
    <property type="entry name" value="Classic Zinc Finger"/>
    <property type="match status" value="1"/>
</dbReference>
<dbReference type="GO" id="GO:0006357">
    <property type="term" value="P:regulation of transcription by RNA polymerase II"/>
    <property type="evidence" value="ECO:0007669"/>
    <property type="project" value="TreeGrafter"/>
</dbReference>
<feature type="zinc finger region" description="SGF11-type" evidence="10">
    <location>
        <begin position="93"/>
        <end position="114"/>
    </location>
</feature>
<feature type="region of interest" description="Disordered" evidence="12">
    <location>
        <begin position="160"/>
        <end position="198"/>
    </location>
</feature>
<dbReference type="InterPro" id="IPR013246">
    <property type="entry name" value="SAGA_su_Sgf11"/>
</dbReference>
<keyword evidence="9 10" id="KW-0539">Nucleus</keyword>
<comment type="domain">
    <text evidence="10">The C-terminal SGF11-type zinc-finger domain forms part of the 'catalytic lobe' of the SAGA deubiquitination module.</text>
</comment>
<evidence type="ECO:0000313" key="13">
    <source>
        <dbReference type="EMBL" id="CAD7641605.1"/>
    </source>
</evidence>
<dbReference type="GO" id="GO:0071819">
    <property type="term" value="C:DUBm complex"/>
    <property type="evidence" value="ECO:0007669"/>
    <property type="project" value="UniProtKB-UniRule"/>
</dbReference>
<dbReference type="GO" id="GO:0003713">
    <property type="term" value="F:transcription coactivator activity"/>
    <property type="evidence" value="ECO:0007669"/>
    <property type="project" value="UniProtKB-UniRule"/>
</dbReference>
<dbReference type="GO" id="GO:0000124">
    <property type="term" value="C:SAGA complex"/>
    <property type="evidence" value="ECO:0007669"/>
    <property type="project" value="UniProtKB-UniRule"/>
</dbReference>
<evidence type="ECO:0000256" key="6">
    <source>
        <dbReference type="ARBA" id="ARBA00023015"/>
    </source>
</evidence>
<dbReference type="FunFam" id="3.30.160.60:FF:000118">
    <property type="entry name" value="Ataxin-7-like protein 3"/>
    <property type="match status" value="1"/>
</dbReference>
<dbReference type="GO" id="GO:0008270">
    <property type="term" value="F:zinc ion binding"/>
    <property type="evidence" value="ECO:0007669"/>
    <property type="project" value="UniProtKB-UniRule"/>
</dbReference>
<gene>
    <name evidence="13" type="ORF">ONB1V03_LOCUS3184</name>
</gene>
<proteinExistence type="inferred from homology"/>
<keyword evidence="6 10" id="KW-0805">Transcription regulation</keyword>
<dbReference type="PANTHER" id="PTHR46367:SF1">
    <property type="entry name" value="ATAXIN-7-LIKE PROTEIN 3"/>
    <property type="match status" value="1"/>
</dbReference>
<evidence type="ECO:0000256" key="7">
    <source>
        <dbReference type="ARBA" id="ARBA00023159"/>
    </source>
</evidence>
<comment type="subcellular location">
    <subcellularLocation>
        <location evidence="1 10 11">Nucleus</location>
    </subcellularLocation>
</comment>
<evidence type="ECO:0000256" key="4">
    <source>
        <dbReference type="ARBA" id="ARBA00022833"/>
    </source>
</evidence>
<evidence type="ECO:0000256" key="9">
    <source>
        <dbReference type="ARBA" id="ARBA00023242"/>
    </source>
</evidence>
<evidence type="ECO:0000256" key="5">
    <source>
        <dbReference type="ARBA" id="ARBA00022853"/>
    </source>
</evidence>
<evidence type="ECO:0000256" key="8">
    <source>
        <dbReference type="ARBA" id="ARBA00023163"/>
    </source>
</evidence>
<dbReference type="AlphaFoldDB" id="A0A7R9LH30"/>
<keyword evidence="4 10" id="KW-0862">Zinc</keyword>
<dbReference type="PANTHER" id="PTHR46367">
    <property type="entry name" value="ATAXIN-7-LIKE PROTEIN 3"/>
    <property type="match status" value="1"/>
</dbReference>
<keyword evidence="2 10" id="KW-0479">Metal-binding</keyword>
<evidence type="ECO:0000256" key="1">
    <source>
        <dbReference type="ARBA" id="ARBA00004123"/>
    </source>
</evidence>
<keyword evidence="5 10" id="KW-0156">Chromatin regulator</keyword>
<comment type="subunit">
    <text evidence="10">Component of some SAGA transcription coactivator-HAT complexes. Within the SAGA complex, participates to a subcomplex of SAGA called the DUB module (deubiquitination module).</text>
</comment>
<dbReference type="GO" id="GO:0006325">
    <property type="term" value="P:chromatin organization"/>
    <property type="evidence" value="ECO:0007669"/>
    <property type="project" value="UniProtKB-KW"/>
</dbReference>
<name>A0A7R9LH30_9ACAR</name>
<keyword evidence="14" id="KW-1185">Reference proteome</keyword>
<organism evidence="13">
    <name type="scientific">Oppiella nova</name>
    <dbReference type="NCBI Taxonomy" id="334625"/>
    <lineage>
        <taxon>Eukaryota</taxon>
        <taxon>Metazoa</taxon>
        <taxon>Ecdysozoa</taxon>
        <taxon>Arthropoda</taxon>
        <taxon>Chelicerata</taxon>
        <taxon>Arachnida</taxon>
        <taxon>Acari</taxon>
        <taxon>Acariformes</taxon>
        <taxon>Sarcoptiformes</taxon>
        <taxon>Oribatida</taxon>
        <taxon>Brachypylina</taxon>
        <taxon>Oppioidea</taxon>
        <taxon>Oppiidae</taxon>
        <taxon>Oppiella</taxon>
    </lineage>
</organism>